<reference evidence="2 3" key="1">
    <citation type="journal article" date="2015" name="Stand. Genomic Sci.">
        <title>Genomic Encyclopedia of Bacterial and Archaeal Type Strains, Phase III: the genomes of soil and plant-associated and newly described type strains.</title>
        <authorList>
            <person name="Whitman W.B."/>
            <person name="Woyke T."/>
            <person name="Klenk H.P."/>
            <person name="Zhou Y."/>
            <person name="Lilburn T.G."/>
            <person name="Beck B.J."/>
            <person name="De Vos P."/>
            <person name="Vandamme P."/>
            <person name="Eisen J.A."/>
            <person name="Garrity G."/>
            <person name="Hugenholtz P."/>
            <person name="Kyrpides N.C."/>
        </authorList>
    </citation>
    <scope>NUCLEOTIDE SEQUENCE [LARGE SCALE GENOMIC DNA]</scope>
    <source>
        <strain evidence="2 3">VKM Ac-2538</strain>
    </source>
</reference>
<dbReference type="EMBL" id="SLWM01000004">
    <property type="protein sequence ID" value="TCO26091.1"/>
    <property type="molecule type" value="Genomic_DNA"/>
</dbReference>
<dbReference type="Gene3D" id="3.40.50.360">
    <property type="match status" value="1"/>
</dbReference>
<dbReference type="InterPro" id="IPR029039">
    <property type="entry name" value="Flavoprotein-like_sf"/>
</dbReference>
<protein>
    <submittedName>
        <fullName evidence="2">Flavodoxin</fullName>
    </submittedName>
</protein>
<keyword evidence="3" id="KW-1185">Reference proteome</keyword>
<organism evidence="2 3">
    <name type="scientific">Kribbella orskensis</name>
    <dbReference type="NCBI Taxonomy" id="2512216"/>
    <lineage>
        <taxon>Bacteria</taxon>
        <taxon>Bacillati</taxon>
        <taxon>Actinomycetota</taxon>
        <taxon>Actinomycetes</taxon>
        <taxon>Propionibacteriales</taxon>
        <taxon>Kribbellaceae</taxon>
        <taxon>Kribbella</taxon>
    </lineage>
</organism>
<evidence type="ECO:0000259" key="1">
    <source>
        <dbReference type="PROSITE" id="PS50902"/>
    </source>
</evidence>
<name>A0ABY2BQQ8_9ACTN</name>
<comment type="caution">
    <text evidence="2">The sequence shown here is derived from an EMBL/GenBank/DDBJ whole genome shotgun (WGS) entry which is preliminary data.</text>
</comment>
<sequence>MSENAQALVVYESMFGNTEQVAKAIGEGLRSKVEAEVIRVDRAPEVLPDSLDLLVVGGPTHAFSMSRPGTRESASAQGTVVMPSQVGIREWLDRLLPDDGTAIFATFDTRVTKVRKLPGSAAKAAAKVLRRRGVGVVAESVSFYVEDSAGPLSEGELDRARAWGASLAARFEPRGTGSTDPAVQPRRAT</sequence>
<proteinExistence type="predicted"/>
<dbReference type="InterPro" id="IPR001226">
    <property type="entry name" value="Flavodoxin_CS"/>
</dbReference>
<dbReference type="PROSITE" id="PS50902">
    <property type="entry name" value="FLAVODOXIN_LIKE"/>
    <property type="match status" value="1"/>
</dbReference>
<dbReference type="PROSITE" id="PS00201">
    <property type="entry name" value="FLAVODOXIN"/>
    <property type="match status" value="1"/>
</dbReference>
<feature type="domain" description="Flavodoxin-like" evidence="1">
    <location>
        <begin position="7"/>
        <end position="168"/>
    </location>
</feature>
<dbReference type="RefSeq" id="WP_199239820.1">
    <property type="nucleotide sequence ID" value="NZ_SLWM01000004.1"/>
</dbReference>
<evidence type="ECO:0000313" key="3">
    <source>
        <dbReference type="Proteomes" id="UP000295818"/>
    </source>
</evidence>
<dbReference type="Pfam" id="PF00258">
    <property type="entry name" value="Flavodoxin_1"/>
    <property type="match status" value="1"/>
</dbReference>
<evidence type="ECO:0000313" key="2">
    <source>
        <dbReference type="EMBL" id="TCO26091.1"/>
    </source>
</evidence>
<dbReference type="Proteomes" id="UP000295818">
    <property type="component" value="Unassembled WGS sequence"/>
</dbReference>
<dbReference type="InterPro" id="IPR008254">
    <property type="entry name" value="Flavodoxin/NO_synth"/>
</dbReference>
<gene>
    <name evidence="2" type="ORF">EV644_104595</name>
</gene>
<dbReference type="SUPFAM" id="SSF52218">
    <property type="entry name" value="Flavoproteins"/>
    <property type="match status" value="1"/>
</dbReference>
<accession>A0ABY2BQQ8</accession>